<gene>
    <name evidence="1" type="ordered locus">Oter_1532</name>
</gene>
<sequence length="264" mass="29044">MPALAVAPPELELPSISFVGRSLNEYAQFFALDPATLRGKAVLDVGAGASSFVAEACRRGADAVAVDPLYGAGAHRLAERVKLDFAQESARMRARPRRYKLSRLSGPGARWPRPQNVSAPPRSRAFFSSFDEADFDRRAAAQRFLADYEQHFAHGRYVSAALPQLPFLDRAFDLVLCAHLLFTPGEEFDFSWHVAALGELARVSASEVRIHPLCGPDGRRYTELERLQRELLTRGIPSAVVPVPYEFYVGGSTMLVLNPEESAG</sequence>
<dbReference type="Gene3D" id="3.40.50.150">
    <property type="entry name" value="Vaccinia Virus protein VP39"/>
    <property type="match status" value="1"/>
</dbReference>
<evidence type="ECO:0008006" key="3">
    <source>
        <dbReference type="Google" id="ProtNLM"/>
    </source>
</evidence>
<evidence type="ECO:0000313" key="2">
    <source>
        <dbReference type="Proteomes" id="UP000007013"/>
    </source>
</evidence>
<dbReference type="KEGG" id="ote:Oter_1532"/>
<dbReference type="SUPFAM" id="SSF53335">
    <property type="entry name" value="S-adenosyl-L-methionine-dependent methyltransferases"/>
    <property type="match status" value="1"/>
</dbReference>
<protein>
    <recommendedName>
        <fullName evidence="3">Methyltransferase type 11 domain-containing protein</fullName>
    </recommendedName>
</protein>
<dbReference type="STRING" id="452637.Oter_1532"/>
<dbReference type="InterPro" id="IPR029063">
    <property type="entry name" value="SAM-dependent_MTases_sf"/>
</dbReference>
<dbReference type="Proteomes" id="UP000007013">
    <property type="component" value="Chromosome"/>
</dbReference>
<dbReference type="HOGENOM" id="CLU_077876_1_0_0"/>
<evidence type="ECO:0000313" key="1">
    <source>
        <dbReference type="EMBL" id="ACB74816.1"/>
    </source>
</evidence>
<dbReference type="OrthoDB" id="9787807at2"/>
<dbReference type="EMBL" id="CP001032">
    <property type="protein sequence ID" value="ACB74816.1"/>
    <property type="molecule type" value="Genomic_DNA"/>
</dbReference>
<proteinExistence type="predicted"/>
<reference evidence="1 2" key="1">
    <citation type="journal article" date="2011" name="J. Bacteriol.">
        <title>Genome sequence of the verrucomicrobium Opitutus terrae PB90-1, an abundant inhabitant of rice paddy soil ecosystems.</title>
        <authorList>
            <person name="van Passel M.W."/>
            <person name="Kant R."/>
            <person name="Palva A."/>
            <person name="Copeland A."/>
            <person name="Lucas S."/>
            <person name="Lapidus A."/>
            <person name="Glavina del Rio T."/>
            <person name="Pitluck S."/>
            <person name="Goltsman E."/>
            <person name="Clum A."/>
            <person name="Sun H."/>
            <person name="Schmutz J."/>
            <person name="Larimer F.W."/>
            <person name="Land M.L."/>
            <person name="Hauser L."/>
            <person name="Kyrpides N."/>
            <person name="Mikhailova N."/>
            <person name="Richardson P.P."/>
            <person name="Janssen P.H."/>
            <person name="de Vos W.M."/>
            <person name="Smidt H."/>
        </authorList>
    </citation>
    <scope>NUCLEOTIDE SEQUENCE [LARGE SCALE GENOMIC DNA]</scope>
    <source>
        <strain evidence="2">DSM 11246 / JCM 15787 / PB90-1</strain>
    </source>
</reference>
<dbReference type="eggNOG" id="COG2226">
    <property type="taxonomic scope" value="Bacteria"/>
</dbReference>
<dbReference type="AlphaFoldDB" id="B1ZTN0"/>
<name>B1ZTN0_OPITP</name>
<organism evidence="1 2">
    <name type="scientific">Opitutus terrae (strain DSM 11246 / JCM 15787 / PB90-1)</name>
    <dbReference type="NCBI Taxonomy" id="452637"/>
    <lineage>
        <taxon>Bacteria</taxon>
        <taxon>Pseudomonadati</taxon>
        <taxon>Verrucomicrobiota</taxon>
        <taxon>Opitutia</taxon>
        <taxon>Opitutales</taxon>
        <taxon>Opitutaceae</taxon>
        <taxon>Opitutus</taxon>
    </lineage>
</organism>
<keyword evidence="2" id="KW-1185">Reference proteome</keyword>
<dbReference type="RefSeq" id="WP_012374354.1">
    <property type="nucleotide sequence ID" value="NC_010571.1"/>
</dbReference>
<accession>B1ZTN0</accession>